<dbReference type="Proteomes" id="UP001194468">
    <property type="component" value="Unassembled WGS sequence"/>
</dbReference>
<dbReference type="EMBL" id="WHUW01000011">
    <property type="protein sequence ID" value="KAF8441080.1"/>
    <property type="molecule type" value="Genomic_DNA"/>
</dbReference>
<reference evidence="1" key="1">
    <citation type="submission" date="2019-10" db="EMBL/GenBank/DDBJ databases">
        <authorList>
            <consortium name="DOE Joint Genome Institute"/>
            <person name="Kuo A."/>
            <person name="Miyauchi S."/>
            <person name="Kiss E."/>
            <person name="Drula E."/>
            <person name="Kohler A."/>
            <person name="Sanchez-Garcia M."/>
            <person name="Andreopoulos B."/>
            <person name="Barry K.W."/>
            <person name="Bonito G."/>
            <person name="Buee M."/>
            <person name="Carver A."/>
            <person name="Chen C."/>
            <person name="Cichocki N."/>
            <person name="Clum A."/>
            <person name="Culley D."/>
            <person name="Crous P.W."/>
            <person name="Fauchery L."/>
            <person name="Girlanda M."/>
            <person name="Hayes R."/>
            <person name="Keri Z."/>
            <person name="LaButti K."/>
            <person name="Lipzen A."/>
            <person name="Lombard V."/>
            <person name="Magnuson J."/>
            <person name="Maillard F."/>
            <person name="Morin E."/>
            <person name="Murat C."/>
            <person name="Nolan M."/>
            <person name="Ohm R."/>
            <person name="Pangilinan J."/>
            <person name="Pereira M."/>
            <person name="Perotto S."/>
            <person name="Peter M."/>
            <person name="Riley R."/>
            <person name="Sitrit Y."/>
            <person name="Stielow B."/>
            <person name="Szollosi G."/>
            <person name="Zifcakova L."/>
            <person name="Stursova M."/>
            <person name="Spatafora J.W."/>
            <person name="Tedersoo L."/>
            <person name="Vaario L.-M."/>
            <person name="Yamada A."/>
            <person name="Yan M."/>
            <person name="Wang P."/>
            <person name="Xu J."/>
            <person name="Bruns T."/>
            <person name="Baldrian P."/>
            <person name="Vilgalys R."/>
            <person name="Henrissat B."/>
            <person name="Grigoriev I.V."/>
            <person name="Hibbett D."/>
            <person name="Nagy L.G."/>
            <person name="Martin F.M."/>
        </authorList>
    </citation>
    <scope>NUCLEOTIDE SEQUENCE</scope>
    <source>
        <strain evidence="1">BED1</strain>
    </source>
</reference>
<sequence>MSRLDPLFLDILSTSCTLPGRGGIWLPRLTTLYVSGTSGSALREVVSTRKEVGVPLGSLYVEEGCHVHDEDVAWLKDNVEMFESFEKRR</sequence>
<evidence type="ECO:0000313" key="2">
    <source>
        <dbReference type="Proteomes" id="UP001194468"/>
    </source>
</evidence>
<comment type="caution">
    <text evidence="1">The sequence shown here is derived from an EMBL/GenBank/DDBJ whole genome shotgun (WGS) entry which is preliminary data.</text>
</comment>
<protein>
    <submittedName>
        <fullName evidence="1">Uncharacterized protein</fullName>
    </submittedName>
</protein>
<organism evidence="1 2">
    <name type="scientific">Boletus edulis BED1</name>
    <dbReference type="NCBI Taxonomy" id="1328754"/>
    <lineage>
        <taxon>Eukaryota</taxon>
        <taxon>Fungi</taxon>
        <taxon>Dikarya</taxon>
        <taxon>Basidiomycota</taxon>
        <taxon>Agaricomycotina</taxon>
        <taxon>Agaricomycetes</taxon>
        <taxon>Agaricomycetidae</taxon>
        <taxon>Boletales</taxon>
        <taxon>Boletineae</taxon>
        <taxon>Boletaceae</taxon>
        <taxon>Boletoideae</taxon>
        <taxon>Boletus</taxon>
    </lineage>
</organism>
<gene>
    <name evidence="1" type="ORF">L210DRAFT_3539069</name>
</gene>
<dbReference type="AlphaFoldDB" id="A0AAD4BVX8"/>
<reference evidence="1" key="2">
    <citation type="journal article" date="2020" name="Nat. Commun.">
        <title>Large-scale genome sequencing of mycorrhizal fungi provides insights into the early evolution of symbiotic traits.</title>
        <authorList>
            <person name="Miyauchi S."/>
            <person name="Kiss E."/>
            <person name="Kuo A."/>
            <person name="Drula E."/>
            <person name="Kohler A."/>
            <person name="Sanchez-Garcia M."/>
            <person name="Morin E."/>
            <person name="Andreopoulos B."/>
            <person name="Barry K.W."/>
            <person name="Bonito G."/>
            <person name="Buee M."/>
            <person name="Carver A."/>
            <person name="Chen C."/>
            <person name="Cichocki N."/>
            <person name="Clum A."/>
            <person name="Culley D."/>
            <person name="Crous P.W."/>
            <person name="Fauchery L."/>
            <person name="Girlanda M."/>
            <person name="Hayes R.D."/>
            <person name="Keri Z."/>
            <person name="LaButti K."/>
            <person name="Lipzen A."/>
            <person name="Lombard V."/>
            <person name="Magnuson J."/>
            <person name="Maillard F."/>
            <person name="Murat C."/>
            <person name="Nolan M."/>
            <person name="Ohm R.A."/>
            <person name="Pangilinan J."/>
            <person name="Pereira M.F."/>
            <person name="Perotto S."/>
            <person name="Peter M."/>
            <person name="Pfister S."/>
            <person name="Riley R."/>
            <person name="Sitrit Y."/>
            <person name="Stielow J.B."/>
            <person name="Szollosi G."/>
            <person name="Zifcakova L."/>
            <person name="Stursova M."/>
            <person name="Spatafora J.W."/>
            <person name="Tedersoo L."/>
            <person name="Vaario L.M."/>
            <person name="Yamada A."/>
            <person name="Yan M."/>
            <person name="Wang P."/>
            <person name="Xu J."/>
            <person name="Bruns T."/>
            <person name="Baldrian P."/>
            <person name="Vilgalys R."/>
            <person name="Dunand C."/>
            <person name="Henrissat B."/>
            <person name="Grigoriev I.V."/>
            <person name="Hibbett D."/>
            <person name="Nagy L.G."/>
            <person name="Martin F.M."/>
        </authorList>
    </citation>
    <scope>NUCLEOTIDE SEQUENCE</scope>
    <source>
        <strain evidence="1">BED1</strain>
    </source>
</reference>
<name>A0AAD4BVX8_BOLED</name>
<proteinExistence type="predicted"/>
<evidence type="ECO:0000313" key="1">
    <source>
        <dbReference type="EMBL" id="KAF8441080.1"/>
    </source>
</evidence>
<accession>A0AAD4BVX8</accession>
<keyword evidence="2" id="KW-1185">Reference proteome</keyword>